<dbReference type="Gene3D" id="1.20.910.10">
    <property type="entry name" value="Heme oxygenase-like"/>
    <property type="match status" value="1"/>
</dbReference>
<evidence type="ECO:0000313" key="4">
    <source>
        <dbReference type="Proteomes" id="UP001143545"/>
    </source>
</evidence>
<dbReference type="EMBL" id="BRVP01000015">
    <property type="protein sequence ID" value="GLB53254.1"/>
    <property type="molecule type" value="Genomic_DNA"/>
</dbReference>
<dbReference type="GO" id="GO:0005829">
    <property type="term" value="C:cytosol"/>
    <property type="evidence" value="ECO:0007669"/>
    <property type="project" value="TreeGrafter"/>
</dbReference>
<accession>A0A9W6EV12</accession>
<dbReference type="GO" id="GO:0009228">
    <property type="term" value="P:thiamine biosynthetic process"/>
    <property type="evidence" value="ECO:0007669"/>
    <property type="project" value="UniProtKB-KW"/>
</dbReference>
<dbReference type="PANTHER" id="PTHR43198:SF2">
    <property type="entry name" value="SI:CH1073-67J19.1-RELATED"/>
    <property type="match status" value="1"/>
</dbReference>
<dbReference type="RefSeq" id="WP_281755032.1">
    <property type="nucleotide sequence ID" value="NZ_BRVP01000015.1"/>
</dbReference>
<keyword evidence="1" id="KW-0378">Hydrolase</keyword>
<dbReference type="Proteomes" id="UP001143545">
    <property type="component" value="Unassembled WGS sequence"/>
</dbReference>
<gene>
    <name evidence="3" type="ORF">NBRC110019_22940</name>
</gene>
<dbReference type="InterPro" id="IPR016084">
    <property type="entry name" value="Haem_Oase-like_multi-hlx"/>
</dbReference>
<evidence type="ECO:0000313" key="3">
    <source>
        <dbReference type="EMBL" id="GLB53254.1"/>
    </source>
</evidence>
<comment type="caution">
    <text evidence="3">The sequence shown here is derived from an EMBL/GenBank/DDBJ whole genome shotgun (WGS) entry which is preliminary data.</text>
</comment>
<reference evidence="3" key="1">
    <citation type="submission" date="2022-07" db="EMBL/GenBank/DDBJ databases">
        <title>Taxonomy of Novel Oxalotrophic and Methylotrophic Bacteria.</title>
        <authorList>
            <person name="Sahin N."/>
            <person name="Tani A."/>
        </authorList>
    </citation>
    <scope>NUCLEOTIDE SEQUENCE</scope>
    <source>
        <strain evidence="3">AM327</strain>
    </source>
</reference>
<dbReference type="NCBIfam" id="TIGR04306">
    <property type="entry name" value="salvage_TenA"/>
    <property type="match status" value="1"/>
</dbReference>
<comment type="catalytic activity">
    <reaction evidence="1">
        <text>thiamine + H2O = 5-(2-hydroxyethyl)-4-methylthiazole + 4-amino-5-hydroxymethyl-2-methylpyrimidine + H(+)</text>
        <dbReference type="Rhea" id="RHEA:17509"/>
        <dbReference type="ChEBI" id="CHEBI:15377"/>
        <dbReference type="ChEBI" id="CHEBI:15378"/>
        <dbReference type="ChEBI" id="CHEBI:16892"/>
        <dbReference type="ChEBI" id="CHEBI:17957"/>
        <dbReference type="ChEBI" id="CHEBI:18385"/>
        <dbReference type="EC" id="3.5.99.2"/>
    </reaction>
</comment>
<dbReference type="InterPro" id="IPR027574">
    <property type="entry name" value="Thiaminase_II"/>
</dbReference>
<comment type="pathway">
    <text evidence="1">Cofactor biosynthesis; thiamine diphosphate biosynthesis.</text>
</comment>
<comment type="function">
    <text evidence="1">Catalyzes an amino-pyrimidine hydrolysis reaction at the C5' of the pyrimidine moiety of thiamine compounds, a reaction that is part of a thiamine salvage pathway.</text>
</comment>
<evidence type="ECO:0000259" key="2">
    <source>
        <dbReference type="Pfam" id="PF03070"/>
    </source>
</evidence>
<dbReference type="InterPro" id="IPR004305">
    <property type="entry name" value="Thiaminase-2/PQQC"/>
</dbReference>
<dbReference type="EC" id="3.5.99.2" evidence="1"/>
<feature type="domain" description="Thiaminase-2/PQQC" evidence="2">
    <location>
        <begin position="9"/>
        <end position="212"/>
    </location>
</feature>
<dbReference type="PANTHER" id="PTHR43198">
    <property type="entry name" value="BIFUNCTIONAL TH2 PROTEIN"/>
    <property type="match status" value="1"/>
</dbReference>
<protein>
    <recommendedName>
        <fullName evidence="1">Aminopyrimidine aminohydrolase</fullName>
        <ecNumber evidence="1">3.5.99.2</ecNumber>
    </recommendedName>
</protein>
<organism evidence="3 4">
    <name type="scientific">Neptunitalea chrysea</name>
    <dbReference type="NCBI Taxonomy" id="1647581"/>
    <lineage>
        <taxon>Bacteria</taxon>
        <taxon>Pseudomonadati</taxon>
        <taxon>Bacteroidota</taxon>
        <taxon>Flavobacteriia</taxon>
        <taxon>Flavobacteriales</taxon>
        <taxon>Flavobacteriaceae</taxon>
        <taxon>Neptunitalea</taxon>
    </lineage>
</organism>
<dbReference type="CDD" id="cd19365">
    <property type="entry name" value="TenA_C-like"/>
    <property type="match status" value="1"/>
</dbReference>
<dbReference type="InterPro" id="IPR050967">
    <property type="entry name" value="Thiamine_Salvage_TenA"/>
</dbReference>
<name>A0A9W6EV12_9FLAO</name>
<sequence>MTKWSEHAWETIQPIYNKIVEHPFITELKEGTLPEEKFAYYIQQDALYLANFGKVLSGIASKLSDAEHIQDFLGFSTGTIMVEKALHKTFIQSFSVNISTEKSPSCMLYTNYLQTQLAAHPLEVAIAAVLPCFWIYKEVGDYILATQTATNNKYQTWIDTYGGEEFANSVTKAIEISDYIALKTTKDIQKQMLDAFTTASKMEWLFWDSAYQLESWRI</sequence>
<comment type="similarity">
    <text evidence="1">Belongs to the TenA family.</text>
</comment>
<dbReference type="GO" id="GO:0050334">
    <property type="term" value="F:thiaminase activity"/>
    <property type="evidence" value="ECO:0007669"/>
    <property type="project" value="UniProtKB-EC"/>
</dbReference>
<evidence type="ECO:0000256" key="1">
    <source>
        <dbReference type="RuleBase" id="RU363093"/>
    </source>
</evidence>
<dbReference type="SUPFAM" id="SSF48613">
    <property type="entry name" value="Heme oxygenase-like"/>
    <property type="match status" value="1"/>
</dbReference>
<dbReference type="AlphaFoldDB" id="A0A9W6EV12"/>
<comment type="catalytic activity">
    <reaction evidence="1">
        <text>4-amino-5-aminomethyl-2-methylpyrimidine + H2O = 4-amino-5-hydroxymethyl-2-methylpyrimidine + NH4(+)</text>
        <dbReference type="Rhea" id="RHEA:31799"/>
        <dbReference type="ChEBI" id="CHEBI:15377"/>
        <dbReference type="ChEBI" id="CHEBI:16892"/>
        <dbReference type="ChEBI" id="CHEBI:28938"/>
        <dbReference type="ChEBI" id="CHEBI:63416"/>
        <dbReference type="EC" id="3.5.99.2"/>
    </reaction>
</comment>
<keyword evidence="1" id="KW-0784">Thiamine biosynthesis</keyword>
<proteinExistence type="inferred from homology"/>
<keyword evidence="4" id="KW-1185">Reference proteome</keyword>
<dbReference type="Pfam" id="PF03070">
    <property type="entry name" value="TENA_THI-4"/>
    <property type="match status" value="1"/>
</dbReference>